<evidence type="ECO:0000256" key="1">
    <source>
        <dbReference type="ARBA" id="ARBA00022614"/>
    </source>
</evidence>
<dbReference type="EMBL" id="CAXHTB010000014">
    <property type="protein sequence ID" value="CAL0320019.1"/>
    <property type="molecule type" value="Genomic_DNA"/>
</dbReference>
<sequence>MDPNPETIPVISHIRLPSLPVSTAVIASDYDEFYIEQLHTPPPSDPSSSSFHHPEITDPKLAASINQTLSDVSQVRSVLSLLGPRPIHEDVDNARAKLAEIEAELSMDKYEEVELQPLPAEIDTDNSQAEKERELRELAEEEKQVYKSLVQLDEMHDALEKLLRDAEKRLVKFYESADGRDGGDGDDGDGDQVDEVVVGILQEANGKGIERVILSDRGLRLLPEAFGRIPGLVVLDVSGNHLSAIPDSIAGLENLEELNLSSNLLESLPDSIGLLQKLKFLNVSGNKLNALPDSICQCRSLVVLDASFNNLSYLPTNIGYELPNLEKLLIQLNKIRYLPSSVCEMKSLRYLDAHINELHGLPIAIGRLTTLEVLNLSSNFADLKGLPETFGDLTNLRELDLSNNQILALPDTFGRLDNLKSLNLEHNPLQLPPLEIVNQGVEAIKAFMAKRWICILAEDERKGSQEMQVQEQSSWLTQSTSWLKSIPGNFVGFFGSPKSSSKPQMDAFLTQQL</sequence>
<dbReference type="InterPro" id="IPR003591">
    <property type="entry name" value="Leu-rich_rpt_typical-subtyp"/>
</dbReference>
<dbReference type="Pfam" id="PF00560">
    <property type="entry name" value="LRR_1"/>
    <property type="match status" value="1"/>
</dbReference>
<dbReference type="AlphaFoldDB" id="A0AAV1XFR1"/>
<evidence type="ECO:0000256" key="2">
    <source>
        <dbReference type="ARBA" id="ARBA00022737"/>
    </source>
</evidence>
<dbReference type="PANTHER" id="PTHR48051:SF54">
    <property type="entry name" value="LEUCINE-RICH REPEAT-CONTAINING PROTEIN"/>
    <property type="match status" value="1"/>
</dbReference>
<dbReference type="PANTHER" id="PTHR48051">
    <property type="match status" value="1"/>
</dbReference>
<dbReference type="InterPro" id="IPR050216">
    <property type="entry name" value="LRR_domain-containing"/>
</dbReference>
<proteinExistence type="inferred from homology"/>
<dbReference type="SMART" id="SM00364">
    <property type="entry name" value="LRR_BAC"/>
    <property type="match status" value="7"/>
</dbReference>
<dbReference type="Pfam" id="PF13855">
    <property type="entry name" value="LRR_8"/>
    <property type="match status" value="2"/>
</dbReference>
<keyword evidence="7" id="KW-1185">Reference proteome</keyword>
<dbReference type="PROSITE" id="PS51450">
    <property type="entry name" value="LRR"/>
    <property type="match status" value="2"/>
</dbReference>
<dbReference type="Gene3D" id="3.80.10.10">
    <property type="entry name" value="Ribonuclease Inhibitor"/>
    <property type="match status" value="2"/>
</dbReference>
<keyword evidence="3 5" id="KW-0175">Coiled coil</keyword>
<dbReference type="GO" id="GO:0055046">
    <property type="term" value="P:microgametogenesis"/>
    <property type="evidence" value="ECO:0007669"/>
    <property type="project" value="UniProtKB-ARBA"/>
</dbReference>
<dbReference type="SMART" id="SM00369">
    <property type="entry name" value="LRR_TYP"/>
    <property type="match status" value="8"/>
</dbReference>
<evidence type="ECO:0000313" key="7">
    <source>
        <dbReference type="Proteomes" id="UP001497480"/>
    </source>
</evidence>
<feature type="coiled-coil region" evidence="5">
    <location>
        <begin position="91"/>
        <end position="176"/>
    </location>
</feature>
<dbReference type="InterPro" id="IPR001611">
    <property type="entry name" value="Leu-rich_rpt"/>
</dbReference>
<dbReference type="SUPFAM" id="SSF52058">
    <property type="entry name" value="L domain-like"/>
    <property type="match status" value="1"/>
</dbReference>
<organism evidence="6 7">
    <name type="scientific">Lupinus luteus</name>
    <name type="common">European yellow lupine</name>
    <dbReference type="NCBI Taxonomy" id="3873"/>
    <lineage>
        <taxon>Eukaryota</taxon>
        <taxon>Viridiplantae</taxon>
        <taxon>Streptophyta</taxon>
        <taxon>Embryophyta</taxon>
        <taxon>Tracheophyta</taxon>
        <taxon>Spermatophyta</taxon>
        <taxon>Magnoliopsida</taxon>
        <taxon>eudicotyledons</taxon>
        <taxon>Gunneridae</taxon>
        <taxon>Pentapetalae</taxon>
        <taxon>rosids</taxon>
        <taxon>fabids</taxon>
        <taxon>Fabales</taxon>
        <taxon>Fabaceae</taxon>
        <taxon>Papilionoideae</taxon>
        <taxon>50 kb inversion clade</taxon>
        <taxon>genistoids sensu lato</taxon>
        <taxon>core genistoids</taxon>
        <taxon>Genisteae</taxon>
        <taxon>Lupinus</taxon>
    </lineage>
</organism>
<evidence type="ECO:0000313" key="6">
    <source>
        <dbReference type="EMBL" id="CAL0320019.1"/>
    </source>
</evidence>
<evidence type="ECO:0000256" key="3">
    <source>
        <dbReference type="ARBA" id="ARBA00023054"/>
    </source>
</evidence>
<dbReference type="FunFam" id="3.80.10.10:FF:000746">
    <property type="entry name" value="Plant intracellular Ras-group-related LRR protein 2"/>
    <property type="match status" value="1"/>
</dbReference>
<keyword evidence="1" id="KW-0433">Leucine-rich repeat</keyword>
<accession>A0AAV1XFR1</accession>
<dbReference type="GO" id="GO:0005737">
    <property type="term" value="C:cytoplasm"/>
    <property type="evidence" value="ECO:0007669"/>
    <property type="project" value="TreeGrafter"/>
</dbReference>
<evidence type="ECO:0000256" key="4">
    <source>
        <dbReference type="ARBA" id="ARBA00023786"/>
    </source>
</evidence>
<name>A0AAV1XFR1_LUPLU</name>
<dbReference type="InterPro" id="IPR032675">
    <property type="entry name" value="LRR_dom_sf"/>
</dbReference>
<gene>
    <name evidence="6" type="ORF">LLUT_LOCUS21079</name>
</gene>
<dbReference type="PRINTS" id="PR00019">
    <property type="entry name" value="LEURICHRPT"/>
</dbReference>
<comment type="caution">
    <text evidence="6">The sequence shown here is derived from an EMBL/GenBank/DDBJ whole genome shotgun (WGS) entry which is preliminary data.</text>
</comment>
<evidence type="ECO:0000256" key="5">
    <source>
        <dbReference type="SAM" id="Coils"/>
    </source>
</evidence>
<dbReference type="FunFam" id="3.80.10.10:FF:000610">
    <property type="entry name" value="Plant intracellular Ras-group-related LRR protein 9"/>
    <property type="match status" value="1"/>
</dbReference>
<comment type="similarity">
    <text evidence="4">Belongs to the SHOC2 family.</text>
</comment>
<reference evidence="6 7" key="1">
    <citation type="submission" date="2024-03" db="EMBL/GenBank/DDBJ databases">
        <authorList>
            <person name="Martinez-Hernandez J."/>
        </authorList>
    </citation>
    <scope>NUCLEOTIDE SEQUENCE [LARGE SCALE GENOMIC DNA]</scope>
</reference>
<protein>
    <submittedName>
        <fullName evidence="6">Uncharacterized protein</fullName>
    </submittedName>
</protein>
<dbReference type="Proteomes" id="UP001497480">
    <property type="component" value="Unassembled WGS sequence"/>
</dbReference>
<keyword evidence="2" id="KW-0677">Repeat</keyword>